<evidence type="ECO:0000313" key="3">
    <source>
        <dbReference type="Proteomes" id="UP000289323"/>
    </source>
</evidence>
<feature type="region of interest" description="Disordered" evidence="1">
    <location>
        <begin position="466"/>
        <end position="649"/>
    </location>
</feature>
<evidence type="ECO:0000313" key="2">
    <source>
        <dbReference type="EMBL" id="SPQ25397.1"/>
    </source>
</evidence>
<dbReference type="Proteomes" id="UP000289323">
    <property type="component" value="Unassembled WGS sequence"/>
</dbReference>
<gene>
    <name evidence="2" type="ORF">TT172_LOCUS7816</name>
</gene>
<reference evidence="2 3" key="1">
    <citation type="submission" date="2018-04" db="EMBL/GenBank/DDBJ databases">
        <authorList>
            <person name="Huttner S."/>
            <person name="Dainat J."/>
        </authorList>
    </citation>
    <scope>NUCLEOTIDE SEQUENCE [LARGE SCALE GENOMIC DNA]</scope>
</reference>
<feature type="compositionally biased region" description="Basic and acidic residues" evidence="1">
    <location>
        <begin position="867"/>
        <end position="892"/>
    </location>
</feature>
<sequence>MSLTVASTFARRTRCPRSVHTGTLSIIGTTAVARNPREQRRGYRFGRRYSSYIDPDIYRRLKDFGYNYCENLGWHPSWKKDRHFQDAISAWKRVVCDRRPADDEDSGVAGRKTSRGASSRKTPDNPEGIRPGRNIEDAERAPLEHLLFGGQKDQGSKEKGSPRTVPITPSSSGENAEVDYIIDPITNRKVPKKSSDDTYSTQDSGVEIPVTTFKSYRSQFASFNPPEPENTPVFSDGPPPEAELKKYEEDKPCESDGRPQSKPPAVSHYGTPRPSLMDSLSKQHKSVRWHQHEPIASMAAGSWSRPTNPTEDAELCRYTPVLHNEPDGKAPGEQSNQQYEDLRKYGPVKAHEPDGMYKAEHGSLADLAELGQDGKDKTGRGYGPNGKFAANYTEAPDEAELEEYSKPFLSCEPDGKYAANHVWPKHDEAELARYSGPFFSHEPDGKYAASYVEQKPDEAELARYKPFRSHEPDGKYAANHVVEKPDERELATYGPFRSHEPDGMYAASHAAAAAEPPDLRKYEAFRSHEPDGKYAAEAEAAAAAAREAQDLANHEAFGYEDAETRPPPQEFQENKAAPDLQSCNAVQVDEPQGAAESTSGYDVKGESPRAAEASEEPSGTRVEEVLPQPAAETAADGLVSKSNGLTGNYVRDFPEEFSKSWATESSETISPLLSSEQKESDGAVQPALERITQTKAAPGTGNAAASPTAGPAQPAEPALYKILVYDPTMQCIETAETTSAVPDNTAPLTPAEVLLRISNPAKFFPHFAPLQAQGFEIVSGGGDVLIFRKVREAVAEPKTSGAAAASASAESTASAAAVNPIDMTGERSTDGDAAGRFASPTDFVVAASRFASPTGFVNYDLPPEIAARSDGEAGRPEAPGREQQKGEAERPRKGSLTKKVAIGAAWLAGFTYSVGVVSEYFKSGGSNGKGPKGL</sequence>
<feature type="region of interest" description="Disordered" evidence="1">
    <location>
        <begin position="99"/>
        <end position="135"/>
    </location>
</feature>
<dbReference type="EMBL" id="OUUZ01000015">
    <property type="protein sequence ID" value="SPQ25397.1"/>
    <property type="molecule type" value="Genomic_DNA"/>
</dbReference>
<protein>
    <submittedName>
        <fullName evidence="2">981fdb50-9003-4f2d-a687-853bbcebcecf</fullName>
    </submittedName>
</protein>
<evidence type="ECO:0000256" key="1">
    <source>
        <dbReference type="SAM" id="MobiDB-lite"/>
    </source>
</evidence>
<feature type="compositionally biased region" description="Basic and acidic residues" evidence="1">
    <location>
        <begin position="242"/>
        <end position="259"/>
    </location>
</feature>
<feature type="region of interest" description="Disordered" evidence="1">
    <location>
        <begin position="867"/>
        <end position="896"/>
    </location>
</feature>
<feature type="region of interest" description="Disordered" evidence="1">
    <location>
        <begin position="220"/>
        <end position="388"/>
    </location>
</feature>
<feature type="compositionally biased region" description="Basic and acidic residues" evidence="1">
    <location>
        <begin position="517"/>
        <end position="536"/>
    </location>
</feature>
<feature type="compositionally biased region" description="Basic and acidic residues" evidence="1">
    <location>
        <begin position="481"/>
        <end position="490"/>
    </location>
</feature>
<feature type="compositionally biased region" description="Basic and acidic residues" evidence="1">
    <location>
        <begin position="340"/>
        <end position="363"/>
    </location>
</feature>
<accession>A0A446BSC8</accession>
<feature type="region of interest" description="Disordered" evidence="1">
    <location>
        <begin position="148"/>
        <end position="204"/>
    </location>
</feature>
<proteinExistence type="predicted"/>
<feature type="compositionally biased region" description="Low complexity" evidence="1">
    <location>
        <begin position="537"/>
        <end position="546"/>
    </location>
</feature>
<organism evidence="2 3">
    <name type="scientific">Thermothielavioides terrestris</name>
    <dbReference type="NCBI Taxonomy" id="2587410"/>
    <lineage>
        <taxon>Eukaryota</taxon>
        <taxon>Fungi</taxon>
        <taxon>Dikarya</taxon>
        <taxon>Ascomycota</taxon>
        <taxon>Pezizomycotina</taxon>
        <taxon>Sordariomycetes</taxon>
        <taxon>Sordariomycetidae</taxon>
        <taxon>Sordariales</taxon>
        <taxon>Chaetomiaceae</taxon>
        <taxon>Thermothielavioides</taxon>
    </lineage>
</organism>
<dbReference type="AlphaFoldDB" id="A0A446BSC8"/>
<name>A0A446BSC8_9PEZI</name>